<gene>
    <name evidence="1" type="ORF">AG0111_0g12231</name>
</gene>
<reference evidence="1 2" key="1">
    <citation type="journal article" date="2019" name="bioRxiv">
        <title>Genomics, evolutionary history and diagnostics of the Alternaria alternata species group including apple and Asian pear pathotypes.</title>
        <authorList>
            <person name="Armitage A.D."/>
            <person name="Cockerton H.M."/>
            <person name="Sreenivasaprasad S."/>
            <person name="Woodhall J.W."/>
            <person name="Lane C.R."/>
            <person name="Harrison R.J."/>
            <person name="Clarkson J.P."/>
        </authorList>
    </citation>
    <scope>NUCLEOTIDE SEQUENCE [LARGE SCALE GENOMIC DNA]</scope>
    <source>
        <strain evidence="1 2">FERA 650</strain>
    </source>
</reference>
<proteinExistence type="predicted"/>
<evidence type="ECO:0000313" key="1">
    <source>
        <dbReference type="EMBL" id="KAB2099543.1"/>
    </source>
</evidence>
<keyword evidence="2" id="KW-1185">Reference proteome</keyword>
<dbReference type="EMBL" id="PDWZ02000016">
    <property type="protein sequence ID" value="KAB2099543.1"/>
    <property type="molecule type" value="Genomic_DNA"/>
</dbReference>
<protein>
    <submittedName>
        <fullName evidence="1">Uncharacterized protein</fullName>
    </submittedName>
</protein>
<name>A0ACB6F578_9PLEO</name>
<accession>A0ACB6F578</accession>
<sequence length="58" mass="6541">MGKIYQNPSQGYPEGEVLELEQAVKDSLIDLEEQEDLRKAAKKTQRMVAIIPTRKPGV</sequence>
<dbReference type="Proteomes" id="UP000293547">
    <property type="component" value="Unassembled WGS sequence"/>
</dbReference>
<organism evidence="1 2">
    <name type="scientific">Alternaria gaisen</name>
    <dbReference type="NCBI Taxonomy" id="167740"/>
    <lineage>
        <taxon>Eukaryota</taxon>
        <taxon>Fungi</taxon>
        <taxon>Dikarya</taxon>
        <taxon>Ascomycota</taxon>
        <taxon>Pezizomycotina</taxon>
        <taxon>Dothideomycetes</taxon>
        <taxon>Pleosporomycetidae</taxon>
        <taxon>Pleosporales</taxon>
        <taxon>Pleosporineae</taxon>
        <taxon>Pleosporaceae</taxon>
        <taxon>Alternaria</taxon>
        <taxon>Alternaria sect. Alternaria</taxon>
    </lineage>
</organism>
<evidence type="ECO:0000313" key="2">
    <source>
        <dbReference type="Proteomes" id="UP000293547"/>
    </source>
</evidence>
<comment type="caution">
    <text evidence="1">The sequence shown here is derived from an EMBL/GenBank/DDBJ whole genome shotgun (WGS) entry which is preliminary data.</text>
</comment>